<feature type="compositionally biased region" description="Basic and acidic residues" evidence="1">
    <location>
        <begin position="76"/>
        <end position="99"/>
    </location>
</feature>
<organism evidence="2 3">
    <name type="scientific">Streptomyces bambusae</name>
    <dbReference type="NCBI Taxonomy" id="1550616"/>
    <lineage>
        <taxon>Bacteria</taxon>
        <taxon>Bacillati</taxon>
        <taxon>Actinomycetota</taxon>
        <taxon>Actinomycetes</taxon>
        <taxon>Kitasatosporales</taxon>
        <taxon>Streptomycetaceae</taxon>
        <taxon>Streptomyces</taxon>
    </lineage>
</organism>
<dbReference type="RefSeq" id="WP_219664935.1">
    <property type="nucleotide sequence ID" value="NZ_WTFF01000012.1"/>
</dbReference>
<evidence type="ECO:0000256" key="1">
    <source>
        <dbReference type="SAM" id="MobiDB-lite"/>
    </source>
</evidence>
<proteinExistence type="predicted"/>
<comment type="caution">
    <text evidence="2">The sequence shown here is derived from an EMBL/GenBank/DDBJ whole genome shotgun (WGS) entry which is preliminary data.</text>
</comment>
<evidence type="ECO:0000313" key="2">
    <source>
        <dbReference type="EMBL" id="MBW5481021.1"/>
    </source>
</evidence>
<evidence type="ECO:0008006" key="4">
    <source>
        <dbReference type="Google" id="ProtNLM"/>
    </source>
</evidence>
<feature type="region of interest" description="Disordered" evidence="1">
    <location>
        <begin position="58"/>
        <end position="110"/>
    </location>
</feature>
<protein>
    <recommendedName>
        <fullName evidence="4">DNA-directed RNA polymerase specialized sigma24 family protein</fullName>
    </recommendedName>
</protein>
<accession>A0ABS6Z0A4</accession>
<dbReference type="Proteomes" id="UP000812013">
    <property type="component" value="Unassembled WGS sequence"/>
</dbReference>
<keyword evidence="3" id="KW-1185">Reference proteome</keyword>
<name>A0ABS6Z0A4_9ACTN</name>
<evidence type="ECO:0000313" key="3">
    <source>
        <dbReference type="Proteomes" id="UP000812013"/>
    </source>
</evidence>
<gene>
    <name evidence="2" type="ORF">GPJ59_03725</name>
</gene>
<dbReference type="EMBL" id="WTFF01000012">
    <property type="protein sequence ID" value="MBW5481021.1"/>
    <property type="molecule type" value="Genomic_DNA"/>
</dbReference>
<reference evidence="2 3" key="1">
    <citation type="submission" date="2019-12" db="EMBL/GenBank/DDBJ databases">
        <title>Genome sequence of Streptomyces bambusae.</title>
        <authorList>
            <person name="Bansal K."/>
            <person name="Choksket S."/>
            <person name="Korpole S."/>
            <person name="Patil P.B."/>
        </authorList>
    </citation>
    <scope>NUCLEOTIDE SEQUENCE [LARGE SCALE GENOMIC DNA]</scope>
    <source>
        <strain evidence="2 3">SK60</strain>
    </source>
</reference>
<sequence>MLNVTAPDTATRPLDVEQAEAAIVEHYPRLVRIAYLVLPPSLGRHRRVLTAHALAQRALPRGRESGQPPAARAGRGGRDTRGSRDTRDPKGTRSTRDAHVSPPVPAPRGGADPGYAYVRLRVLRSALEAGVPLTFRALPRRAQLPSLLPQVWGLRLFPRAGGAEELALDQWLATLDGPARAACVLRALERLPAAEVLRVLAEAGVADPEAAVAGSGDPAHDALFGSPEFDPCVLQARPTDLLRRRRHVRAGLTAGVALLVCGALLGLPGGGWGSDGAAAPPYARNPAAEQALDPGRLLRVEPAAWRTSSRTDFSVWPTRGERAGDTALLRRALAVWARPGTSVMVSATPGTPSGPPMGPPQLLYAGRVDQAVVVLLHDGLRVVRYAEPAAGTRGAALDFARTDGASADTAGALVLGRVDGNVRYLTAPWVTGVAVRDLLAPAESPAALKLTADGLTPPVPSPAPTGSCTSWNALALSSASGTRLVTDLGELTPARLTSGAPDAVAEPALGDWSKSACLLASARSHGVRSVNLWAYAKQQLPENNGTASWLCARAETWRGTADRVQAQFLAPGAAVAAQAAGAEGSAACGVREPRALAGVLWKSRGGQWYVLAGGSPQFTALAVTGGATGSAPGHRLAVKSQAGAQVELSGTLTDGSKAGVLR</sequence>